<dbReference type="EMBL" id="JXSU01000009">
    <property type="protein sequence ID" value="KIS21896.1"/>
    <property type="molecule type" value="Genomic_DNA"/>
</dbReference>
<dbReference type="InterPro" id="IPR004792">
    <property type="entry name" value="BaiN-like"/>
</dbReference>
<dbReference type="HOGENOM" id="CLU_025174_3_1_9"/>
<protein>
    <submittedName>
        <fullName evidence="6">Flavoprotein</fullName>
    </submittedName>
</protein>
<dbReference type="OrthoDB" id="9773233at2"/>
<reference evidence="6 7" key="1">
    <citation type="submission" date="2014-06" db="EMBL/GenBank/DDBJ databases">
        <title>Genome characterization of distinct group I Clostridium botulinum lineages.</title>
        <authorList>
            <person name="Giordani F."/>
            <person name="Anselmo A."/>
            <person name="Fillo S."/>
            <person name="Palozzi A.M."/>
            <person name="Fortunato A."/>
            <person name="Gentile B."/>
            <person name="Ciammaruconi A."/>
            <person name="Anniballi F."/>
            <person name="De Medici D."/>
            <person name="Lista F."/>
        </authorList>
    </citation>
    <scope>NUCLEOTIDE SEQUENCE [LARGE SCALE GENOMIC DNA]</scope>
    <source>
        <strain evidence="6 7">B2 450</strain>
    </source>
</reference>
<dbReference type="InterPro" id="IPR057661">
    <property type="entry name" value="RsdA/BaiN/AoA(So)_Rossmann"/>
</dbReference>
<feature type="domain" description="RsdA/BaiN/AoA(So)-like insert" evidence="5">
    <location>
        <begin position="188"/>
        <end position="351"/>
    </location>
</feature>
<dbReference type="Gene3D" id="3.50.50.60">
    <property type="entry name" value="FAD/NAD(P)-binding domain"/>
    <property type="match status" value="1"/>
</dbReference>
<keyword evidence="3" id="KW-0274">FAD</keyword>
<evidence type="ECO:0000256" key="1">
    <source>
        <dbReference type="ARBA" id="ARBA00001974"/>
    </source>
</evidence>
<evidence type="ECO:0000313" key="6">
    <source>
        <dbReference type="EMBL" id="KIS21896.1"/>
    </source>
</evidence>
<name>A0A0D1BSZ1_CLOBO</name>
<comment type="cofactor">
    <cofactor evidence="1">
        <name>FAD</name>
        <dbReference type="ChEBI" id="CHEBI:57692"/>
    </cofactor>
</comment>
<proteinExistence type="predicted"/>
<feature type="domain" description="RsdA/BaiN/AoA(So)-like Rossmann fold-like" evidence="4">
    <location>
        <begin position="4"/>
        <end position="404"/>
    </location>
</feature>
<dbReference type="PANTHER" id="PTHR42887">
    <property type="entry name" value="OS12G0638800 PROTEIN"/>
    <property type="match status" value="1"/>
</dbReference>
<dbReference type="InterPro" id="IPR023166">
    <property type="entry name" value="BaiN-like_dom_sf"/>
</dbReference>
<gene>
    <name evidence="6" type="ORF">N495_19000</name>
</gene>
<comment type="caution">
    <text evidence="6">The sequence shown here is derived from an EMBL/GenBank/DDBJ whole genome shotgun (WGS) entry which is preliminary data.</text>
</comment>
<dbReference type="NCBIfam" id="TIGR00275">
    <property type="entry name" value="aminoacetone oxidase family FAD-binding enzyme"/>
    <property type="match status" value="1"/>
</dbReference>
<dbReference type="AlphaFoldDB" id="A0A0D1BSZ1"/>
<sequence>MYHEIIILGGGASGIAASIISKDMGSDVAILESNDRIGKKILTTGNGRCNITNENIYTCKYYSNNNNFYKFILSQFTLEDTKNFFNSLGLPLITLNEGKIYPMSLQASSVLDILRLAIEDRQIPIYFNNKVKNIKKSNKGFVITTENEIFQCKKLILASGGMSAPNTGSDGSGFKLAKNLGHNIIDPVPGLVQLKLDFPYLKALSGIKFDGNVKLALDNKTLREEFGEILFTDYGISGPPILQLSSLASRLLYNNKKVYLQIDLLPNMSKEDLINLLENHWGTFYYRTIHDSFIGIINKKLIPTLLKYCGIKNIHMPCQDIAWQEKEKIFHTLKNWTFTITGTNSFKNSQVTCGGVDTSQISNKSLESLKVKDLYFCGEILDVNGDCGGFNLQWAWSSGYIAGKNASSK</sequence>
<organism evidence="6 7">
    <name type="scientific">Clostridium botulinum B2 450</name>
    <dbReference type="NCBI Taxonomy" id="1379739"/>
    <lineage>
        <taxon>Bacteria</taxon>
        <taxon>Bacillati</taxon>
        <taxon>Bacillota</taxon>
        <taxon>Clostridia</taxon>
        <taxon>Eubacteriales</taxon>
        <taxon>Clostridiaceae</taxon>
        <taxon>Clostridium</taxon>
    </lineage>
</organism>
<evidence type="ECO:0000313" key="7">
    <source>
        <dbReference type="Proteomes" id="UP000032250"/>
    </source>
</evidence>
<dbReference type="RefSeq" id="WP_043032640.1">
    <property type="nucleotide sequence ID" value="NZ_JXSU01000009.1"/>
</dbReference>
<accession>A0A0D1BSZ1</accession>
<dbReference type="Pfam" id="PF03486">
    <property type="entry name" value="HI0933_like"/>
    <property type="match status" value="1"/>
</dbReference>
<evidence type="ECO:0000259" key="5">
    <source>
        <dbReference type="Pfam" id="PF22780"/>
    </source>
</evidence>
<dbReference type="Gene3D" id="2.40.30.10">
    <property type="entry name" value="Translation factors"/>
    <property type="match status" value="1"/>
</dbReference>
<dbReference type="InterPro" id="IPR055178">
    <property type="entry name" value="RsdA/BaiN/AoA(So)-like_dom"/>
</dbReference>
<dbReference type="Proteomes" id="UP000032250">
    <property type="component" value="Unassembled WGS sequence"/>
</dbReference>
<evidence type="ECO:0000259" key="4">
    <source>
        <dbReference type="Pfam" id="PF03486"/>
    </source>
</evidence>
<dbReference type="Pfam" id="PF22780">
    <property type="entry name" value="HI0933_like_1st"/>
    <property type="match status" value="1"/>
</dbReference>
<dbReference type="SUPFAM" id="SSF51905">
    <property type="entry name" value="FAD/NAD(P)-binding domain"/>
    <property type="match status" value="1"/>
</dbReference>
<dbReference type="SUPFAM" id="SSF160996">
    <property type="entry name" value="HI0933 insert domain-like"/>
    <property type="match status" value="1"/>
</dbReference>
<dbReference type="PANTHER" id="PTHR42887:SF2">
    <property type="entry name" value="OS12G0638800 PROTEIN"/>
    <property type="match status" value="1"/>
</dbReference>
<keyword evidence="2" id="KW-0285">Flavoprotein</keyword>
<evidence type="ECO:0000256" key="3">
    <source>
        <dbReference type="ARBA" id="ARBA00022827"/>
    </source>
</evidence>
<dbReference type="InterPro" id="IPR036188">
    <property type="entry name" value="FAD/NAD-bd_sf"/>
</dbReference>
<dbReference type="PATRIC" id="fig|1379739.3.peg.4156"/>
<evidence type="ECO:0000256" key="2">
    <source>
        <dbReference type="ARBA" id="ARBA00022630"/>
    </source>
</evidence>
<dbReference type="Gene3D" id="1.10.8.260">
    <property type="entry name" value="HI0933 insert domain-like"/>
    <property type="match status" value="1"/>
</dbReference>